<dbReference type="WBParaSite" id="SRAE_2000455100.1">
    <property type="protein sequence ID" value="SRAE_2000455100.1"/>
    <property type="gene ID" value="WBGene00264783"/>
</dbReference>
<evidence type="ECO:0000313" key="5">
    <source>
        <dbReference type="WormBase" id="SRAE_2000455100"/>
    </source>
</evidence>
<dbReference type="EMBL" id="LN609529">
    <property type="protein sequence ID" value="CEF69905.1"/>
    <property type="molecule type" value="Genomic_DNA"/>
</dbReference>
<dbReference type="CTD" id="36382276"/>
<feature type="chain" id="PRO_5015031461" evidence="1">
    <location>
        <begin position="22"/>
        <end position="207"/>
    </location>
</feature>
<keyword evidence="3" id="KW-1185">Reference proteome</keyword>
<evidence type="ECO:0000313" key="3">
    <source>
        <dbReference type="Proteomes" id="UP000035682"/>
    </source>
</evidence>
<dbReference type="RefSeq" id="XP_024509104.1">
    <property type="nucleotide sequence ID" value="XM_024643434.1"/>
</dbReference>
<dbReference type="Proteomes" id="UP000035682">
    <property type="component" value="Unplaced"/>
</dbReference>
<keyword evidence="1" id="KW-0732">Signal</keyword>
<dbReference type="GeneID" id="36382276"/>
<reference evidence="4" key="2">
    <citation type="submission" date="2020-12" db="UniProtKB">
        <authorList>
            <consortium name="WormBaseParasite"/>
        </authorList>
    </citation>
    <scope>IDENTIFICATION</scope>
</reference>
<sequence length="207" mass="22489">MAKYIILISIFFAFIIKIILSCVGFNCQPYSNTATITYQVEPSPSLTYNTNVTRVSGQYPTASSLAGNLVNIASNTINEAINQLNPYFSPFVSHRVLVNQFGLLNADIVPQTCPDNNQRTIAAAGTYYVLNNIVMQRVQPQNCSNGVVQPVPSTPALSTITYTINFSIVTGQVLCLTHWNTISNAIQRSIASSTGSNFLGSGIIERV</sequence>
<evidence type="ECO:0000256" key="1">
    <source>
        <dbReference type="SAM" id="SignalP"/>
    </source>
</evidence>
<accession>A0A090N017</accession>
<reference evidence="2 3" key="1">
    <citation type="submission" date="2014-09" db="EMBL/GenBank/DDBJ databases">
        <authorList>
            <person name="Martin A.A."/>
        </authorList>
    </citation>
    <scope>NUCLEOTIDE SEQUENCE</scope>
    <source>
        <strain evidence="3">ED321</strain>
        <strain evidence="2">ED321 Heterogonic</strain>
    </source>
</reference>
<name>A0A090N017_STRRB</name>
<evidence type="ECO:0000313" key="4">
    <source>
        <dbReference type="WBParaSite" id="SRAE_2000455100.1"/>
    </source>
</evidence>
<organism evidence="2">
    <name type="scientific">Strongyloides ratti</name>
    <name type="common">Parasitic roundworm</name>
    <dbReference type="NCBI Taxonomy" id="34506"/>
    <lineage>
        <taxon>Eukaryota</taxon>
        <taxon>Metazoa</taxon>
        <taxon>Ecdysozoa</taxon>
        <taxon>Nematoda</taxon>
        <taxon>Chromadorea</taxon>
        <taxon>Rhabditida</taxon>
        <taxon>Tylenchina</taxon>
        <taxon>Panagrolaimomorpha</taxon>
        <taxon>Strongyloidoidea</taxon>
        <taxon>Strongyloididae</taxon>
        <taxon>Strongyloides</taxon>
    </lineage>
</organism>
<evidence type="ECO:0000313" key="2">
    <source>
        <dbReference type="EMBL" id="CEF69905.1"/>
    </source>
</evidence>
<feature type="signal peptide" evidence="1">
    <location>
        <begin position="1"/>
        <end position="21"/>
    </location>
</feature>
<gene>
    <name evidence="2 4 5" type="ORF">SRAE_2000455100</name>
</gene>
<proteinExistence type="predicted"/>
<dbReference type="WormBase" id="SRAE_2000455100">
    <property type="protein sequence ID" value="SRP01110"/>
    <property type="gene ID" value="WBGene00264783"/>
</dbReference>
<protein>
    <submittedName>
        <fullName evidence="2 4">Uncharacterized protein</fullName>
    </submittedName>
</protein>
<dbReference type="AlphaFoldDB" id="A0A090N017"/>